<gene>
    <name evidence="2" type="ORF">N658DRAFT_257330</name>
</gene>
<sequence length="181" mass="19981">MATKPTVGHKRTRSLVSSDSVETKSTAPESATHQDIRVILIRFSALLSSDADVTSTVRKSLSGIILKKEIPDMTDEAILRAFSTSSSFCNILRELGVREPTDDERKDIESQYRLVYEIQGCKQLRLDPQANSFLNAAARQAHLRLATLSNNPVLAADLVEKLGVNALEAVRSNISRTKEQD</sequence>
<organism evidence="2 3">
    <name type="scientific">Parathielavia hyrcaniae</name>
    <dbReference type="NCBI Taxonomy" id="113614"/>
    <lineage>
        <taxon>Eukaryota</taxon>
        <taxon>Fungi</taxon>
        <taxon>Dikarya</taxon>
        <taxon>Ascomycota</taxon>
        <taxon>Pezizomycotina</taxon>
        <taxon>Sordariomycetes</taxon>
        <taxon>Sordariomycetidae</taxon>
        <taxon>Sordariales</taxon>
        <taxon>Chaetomiaceae</taxon>
        <taxon>Parathielavia</taxon>
    </lineage>
</organism>
<reference evidence="2" key="2">
    <citation type="submission" date="2023-05" db="EMBL/GenBank/DDBJ databases">
        <authorList>
            <consortium name="Lawrence Berkeley National Laboratory"/>
            <person name="Steindorff A."/>
            <person name="Hensen N."/>
            <person name="Bonometti L."/>
            <person name="Westerberg I."/>
            <person name="Brannstrom I.O."/>
            <person name="Guillou S."/>
            <person name="Cros-Aarteil S."/>
            <person name="Calhoun S."/>
            <person name="Haridas S."/>
            <person name="Kuo A."/>
            <person name="Mondo S."/>
            <person name="Pangilinan J."/>
            <person name="Riley R."/>
            <person name="Labutti K."/>
            <person name="Andreopoulos B."/>
            <person name="Lipzen A."/>
            <person name="Chen C."/>
            <person name="Yanf M."/>
            <person name="Daum C."/>
            <person name="Ng V."/>
            <person name="Clum A."/>
            <person name="Ohm R."/>
            <person name="Martin F."/>
            <person name="Silar P."/>
            <person name="Natvig D."/>
            <person name="Lalanne C."/>
            <person name="Gautier V."/>
            <person name="Ament-Velasquez S.L."/>
            <person name="Kruys A."/>
            <person name="Hutchinson M.I."/>
            <person name="Powell A.J."/>
            <person name="Barry K."/>
            <person name="Miller A.N."/>
            <person name="Grigoriev I.V."/>
            <person name="Debuchy R."/>
            <person name="Gladieux P."/>
            <person name="Thoren M.H."/>
            <person name="Johannesson H."/>
        </authorList>
    </citation>
    <scope>NUCLEOTIDE SEQUENCE</scope>
    <source>
        <strain evidence="2">CBS 757.83</strain>
    </source>
</reference>
<feature type="region of interest" description="Disordered" evidence="1">
    <location>
        <begin position="1"/>
        <end position="29"/>
    </location>
</feature>
<name>A0AAN6SYY6_9PEZI</name>
<dbReference type="AlphaFoldDB" id="A0AAN6SYY6"/>
<comment type="caution">
    <text evidence="2">The sequence shown here is derived from an EMBL/GenBank/DDBJ whole genome shotgun (WGS) entry which is preliminary data.</text>
</comment>
<feature type="compositionally biased region" description="Polar residues" evidence="1">
    <location>
        <begin position="14"/>
        <end position="29"/>
    </location>
</feature>
<reference evidence="2" key="1">
    <citation type="journal article" date="2023" name="Mol. Phylogenet. Evol.">
        <title>Genome-scale phylogeny and comparative genomics of the fungal order Sordariales.</title>
        <authorList>
            <person name="Hensen N."/>
            <person name="Bonometti L."/>
            <person name="Westerberg I."/>
            <person name="Brannstrom I.O."/>
            <person name="Guillou S."/>
            <person name="Cros-Aarteil S."/>
            <person name="Calhoun S."/>
            <person name="Haridas S."/>
            <person name="Kuo A."/>
            <person name="Mondo S."/>
            <person name="Pangilinan J."/>
            <person name="Riley R."/>
            <person name="LaButti K."/>
            <person name="Andreopoulos B."/>
            <person name="Lipzen A."/>
            <person name="Chen C."/>
            <person name="Yan M."/>
            <person name="Daum C."/>
            <person name="Ng V."/>
            <person name="Clum A."/>
            <person name="Steindorff A."/>
            <person name="Ohm R.A."/>
            <person name="Martin F."/>
            <person name="Silar P."/>
            <person name="Natvig D.O."/>
            <person name="Lalanne C."/>
            <person name="Gautier V."/>
            <person name="Ament-Velasquez S.L."/>
            <person name="Kruys A."/>
            <person name="Hutchinson M.I."/>
            <person name="Powell A.J."/>
            <person name="Barry K."/>
            <person name="Miller A.N."/>
            <person name="Grigoriev I.V."/>
            <person name="Debuchy R."/>
            <person name="Gladieux P."/>
            <person name="Hiltunen Thoren M."/>
            <person name="Johannesson H."/>
        </authorList>
    </citation>
    <scope>NUCLEOTIDE SEQUENCE</scope>
    <source>
        <strain evidence="2">CBS 757.83</strain>
    </source>
</reference>
<keyword evidence="3" id="KW-1185">Reference proteome</keyword>
<evidence type="ECO:0000313" key="3">
    <source>
        <dbReference type="Proteomes" id="UP001305647"/>
    </source>
</evidence>
<proteinExistence type="predicted"/>
<evidence type="ECO:0000256" key="1">
    <source>
        <dbReference type="SAM" id="MobiDB-lite"/>
    </source>
</evidence>
<protein>
    <submittedName>
        <fullName evidence="2">Uncharacterized protein</fullName>
    </submittedName>
</protein>
<accession>A0AAN6SYY6</accession>
<dbReference type="EMBL" id="MU863665">
    <property type="protein sequence ID" value="KAK4097964.1"/>
    <property type="molecule type" value="Genomic_DNA"/>
</dbReference>
<dbReference type="Proteomes" id="UP001305647">
    <property type="component" value="Unassembled WGS sequence"/>
</dbReference>
<evidence type="ECO:0000313" key="2">
    <source>
        <dbReference type="EMBL" id="KAK4097964.1"/>
    </source>
</evidence>